<gene>
    <name evidence="2" type="ORF">SAMN05216230_11059</name>
    <name evidence="1" type="ORF">V0R55_18320</name>
</gene>
<organism evidence="2 3">
    <name type="scientific">Pseudomonas soli</name>
    <dbReference type="NCBI Taxonomy" id="1306993"/>
    <lineage>
        <taxon>Bacteria</taxon>
        <taxon>Pseudomonadati</taxon>
        <taxon>Pseudomonadota</taxon>
        <taxon>Gammaproteobacteria</taxon>
        <taxon>Pseudomonadales</taxon>
        <taxon>Pseudomonadaceae</taxon>
        <taxon>Pseudomonas</taxon>
    </lineage>
</organism>
<evidence type="ECO:0000313" key="4">
    <source>
        <dbReference type="Proteomes" id="UP001329505"/>
    </source>
</evidence>
<dbReference type="KEGG" id="pmos:O165_014610"/>
<proteinExistence type="predicted"/>
<dbReference type="EMBL" id="FOEQ01000010">
    <property type="protein sequence ID" value="SER64349.1"/>
    <property type="molecule type" value="Genomic_DNA"/>
</dbReference>
<dbReference type="RefSeq" id="WP_023632132.1">
    <property type="nucleotide sequence ID" value="NZ_CATKPM010000005.1"/>
</dbReference>
<evidence type="ECO:0000313" key="3">
    <source>
        <dbReference type="Proteomes" id="UP000199221"/>
    </source>
</evidence>
<sequence>MSRQRLELVRSVNPQSVIDKLDSPAALDFAEYCLLRDCADAKLDQMLRRFEGQYELEQLRQAGIRMAHLLQSSCLALRRLADTQQDRQLAREALEWQLAYMRACLHRSMASFDSR</sequence>
<dbReference type="Proteomes" id="UP000199221">
    <property type="component" value="Unassembled WGS sequence"/>
</dbReference>
<name>A0A1H9QWY8_9PSED</name>
<evidence type="ECO:0000313" key="1">
    <source>
        <dbReference type="EMBL" id="MEE1882122.1"/>
    </source>
</evidence>
<evidence type="ECO:0000313" key="2">
    <source>
        <dbReference type="EMBL" id="SER64349.1"/>
    </source>
</evidence>
<dbReference type="Proteomes" id="UP001329505">
    <property type="component" value="Unassembled WGS sequence"/>
</dbReference>
<dbReference type="GeneID" id="93678860"/>
<keyword evidence="4" id="KW-1185">Reference proteome</keyword>
<dbReference type="EMBL" id="JAZDQQ010000016">
    <property type="protein sequence ID" value="MEE1882122.1"/>
    <property type="molecule type" value="Genomic_DNA"/>
</dbReference>
<reference evidence="1 4" key="2">
    <citation type="submission" date="2024-01" db="EMBL/GenBank/DDBJ databases">
        <title>Unpublished Manusciprt.</title>
        <authorList>
            <person name="Duman M."/>
            <person name="Valdes E.G."/>
            <person name="Ajmi N."/>
            <person name="Altun S."/>
            <person name="Saticioglu I.B."/>
        </authorList>
    </citation>
    <scope>NUCLEOTIDE SEQUENCE [LARGE SCALE GENOMIC DNA]</scope>
    <source>
        <strain evidence="1 4">139P</strain>
    </source>
</reference>
<protein>
    <submittedName>
        <fullName evidence="2">Uncharacterized protein</fullName>
    </submittedName>
</protein>
<dbReference type="AlphaFoldDB" id="A0A1H9QWY8"/>
<accession>A0A1H9QWY8</accession>
<reference evidence="2 3" key="1">
    <citation type="submission" date="2016-10" db="EMBL/GenBank/DDBJ databases">
        <authorList>
            <person name="de Groot N.N."/>
        </authorList>
    </citation>
    <scope>NUCLEOTIDE SEQUENCE [LARGE SCALE GENOMIC DNA]</scope>
    <source>
        <strain evidence="2 3">LMG 27941</strain>
    </source>
</reference>